<dbReference type="EMBL" id="JTHE03000088">
    <property type="protein sequence ID" value="MCM1984072.1"/>
    <property type="molecule type" value="Genomic_DNA"/>
</dbReference>
<dbReference type="SUPFAM" id="SSF49879">
    <property type="entry name" value="SMAD/FHA domain"/>
    <property type="match status" value="1"/>
</dbReference>
<dbReference type="InterPro" id="IPR050923">
    <property type="entry name" value="Cell_Proc_Reg/RNA_Proc"/>
</dbReference>
<gene>
    <name evidence="2" type="ORF">QQ91_0014710</name>
</gene>
<keyword evidence="3" id="KW-1185">Reference proteome</keyword>
<reference evidence="2 3" key="1">
    <citation type="journal article" date="2015" name="Genome Announc.">
        <title>Draft Genome Sequence of Filamentous Marine Cyanobacterium Lyngbya confervoides Strain BDU141951.</title>
        <authorList>
            <person name="Chandrababunaidu M.M."/>
            <person name="Sen D."/>
            <person name="Tripathy S."/>
        </authorList>
    </citation>
    <scope>NUCLEOTIDE SEQUENCE [LARGE SCALE GENOMIC DNA]</scope>
    <source>
        <strain evidence="2 3">BDU141951</strain>
    </source>
</reference>
<evidence type="ECO:0000313" key="2">
    <source>
        <dbReference type="EMBL" id="MCM1984072.1"/>
    </source>
</evidence>
<dbReference type="InterPro" id="IPR025874">
    <property type="entry name" value="DZR"/>
</dbReference>
<dbReference type="Pfam" id="PF00498">
    <property type="entry name" value="FHA"/>
    <property type="match status" value="1"/>
</dbReference>
<organism evidence="2 3">
    <name type="scientific">Lyngbya confervoides BDU141951</name>
    <dbReference type="NCBI Taxonomy" id="1574623"/>
    <lineage>
        <taxon>Bacteria</taxon>
        <taxon>Bacillati</taxon>
        <taxon>Cyanobacteriota</taxon>
        <taxon>Cyanophyceae</taxon>
        <taxon>Oscillatoriophycideae</taxon>
        <taxon>Oscillatoriales</taxon>
        <taxon>Microcoleaceae</taxon>
        <taxon>Lyngbya</taxon>
    </lineage>
</organism>
<evidence type="ECO:0000313" key="3">
    <source>
        <dbReference type="Proteomes" id="UP000031561"/>
    </source>
</evidence>
<dbReference type="InterPro" id="IPR000253">
    <property type="entry name" value="FHA_dom"/>
</dbReference>
<dbReference type="Gene3D" id="2.60.200.20">
    <property type="match status" value="1"/>
</dbReference>
<feature type="domain" description="FHA" evidence="1">
    <location>
        <begin position="119"/>
        <end position="175"/>
    </location>
</feature>
<dbReference type="AlphaFoldDB" id="A0ABD4T731"/>
<proteinExistence type="predicted"/>
<dbReference type="InterPro" id="IPR008984">
    <property type="entry name" value="SMAD_FHA_dom_sf"/>
</dbReference>
<dbReference type="PROSITE" id="PS50006">
    <property type="entry name" value="FHA_DOMAIN"/>
    <property type="match status" value="1"/>
</dbReference>
<comment type="caution">
    <text evidence="2">The sequence shown here is derived from an EMBL/GenBank/DDBJ whole genome shotgun (WGS) entry which is preliminary data.</text>
</comment>
<evidence type="ECO:0000259" key="1">
    <source>
        <dbReference type="PROSITE" id="PS50006"/>
    </source>
</evidence>
<dbReference type="SMART" id="SM00240">
    <property type="entry name" value="FHA"/>
    <property type="match status" value="1"/>
</dbReference>
<sequence length="196" mass="20928">MICSYCAHLNPEGTGRCEACGQAMTVTCPQCQISLSAQANFCSNCGMNLQEILYSADPVTVYGAPYFEPAPIYGSPAMMNTPAQGIPPTDPGQTQLQAPPAQLLHEQSQTLIPLHANVIHIGRPQGTIPPDIDVSGLAHGDVVSRVHAVLEMRAGDYYIEDSGSSNGTFINDLPLPPGHPYRLRQGDRISLVTTQA</sequence>
<dbReference type="CDD" id="cd00060">
    <property type="entry name" value="FHA"/>
    <property type="match status" value="1"/>
</dbReference>
<protein>
    <submittedName>
        <fullName evidence="2">FHA domain-containing protein</fullName>
    </submittedName>
</protein>
<dbReference type="RefSeq" id="WP_166275665.1">
    <property type="nucleotide sequence ID" value="NZ_JTHE03000088.1"/>
</dbReference>
<dbReference type="PANTHER" id="PTHR23308">
    <property type="entry name" value="NUCLEAR INHIBITOR OF PROTEIN PHOSPHATASE-1"/>
    <property type="match status" value="1"/>
</dbReference>
<dbReference type="Proteomes" id="UP000031561">
    <property type="component" value="Unassembled WGS sequence"/>
</dbReference>
<dbReference type="Pfam" id="PF12773">
    <property type="entry name" value="DZR"/>
    <property type="match status" value="1"/>
</dbReference>
<accession>A0ABD4T731</accession>
<name>A0ABD4T731_9CYAN</name>